<dbReference type="PANTHER" id="PTHR47487">
    <property type="entry name" value="OS06G0651300 PROTEIN-RELATED"/>
    <property type="match status" value="1"/>
</dbReference>
<dbReference type="OrthoDB" id="10009287at2759"/>
<organism evidence="3 4">
    <name type="scientific">Anisodus acutangulus</name>
    <dbReference type="NCBI Taxonomy" id="402998"/>
    <lineage>
        <taxon>Eukaryota</taxon>
        <taxon>Viridiplantae</taxon>
        <taxon>Streptophyta</taxon>
        <taxon>Embryophyta</taxon>
        <taxon>Tracheophyta</taxon>
        <taxon>Spermatophyta</taxon>
        <taxon>Magnoliopsida</taxon>
        <taxon>eudicotyledons</taxon>
        <taxon>Gunneridae</taxon>
        <taxon>Pentapetalae</taxon>
        <taxon>asterids</taxon>
        <taxon>lamiids</taxon>
        <taxon>Solanales</taxon>
        <taxon>Solanaceae</taxon>
        <taxon>Solanoideae</taxon>
        <taxon>Hyoscyameae</taxon>
        <taxon>Anisodus</taxon>
    </lineage>
</organism>
<dbReference type="GO" id="GO:0008270">
    <property type="term" value="F:zinc ion binding"/>
    <property type="evidence" value="ECO:0007669"/>
    <property type="project" value="InterPro"/>
</dbReference>
<evidence type="ECO:0000313" key="3">
    <source>
        <dbReference type="EMBL" id="KAJ8562178.1"/>
    </source>
</evidence>
<dbReference type="Pfam" id="PF12874">
    <property type="entry name" value="zf-met"/>
    <property type="match status" value="2"/>
</dbReference>
<dbReference type="SMART" id="SM00451">
    <property type="entry name" value="ZnF_U1"/>
    <property type="match status" value="2"/>
</dbReference>
<dbReference type="AlphaFoldDB" id="A0A9Q1MN41"/>
<keyword evidence="4" id="KW-1185">Reference proteome</keyword>
<evidence type="ECO:0000256" key="1">
    <source>
        <dbReference type="SAM" id="MobiDB-lite"/>
    </source>
</evidence>
<dbReference type="InterPro" id="IPR036236">
    <property type="entry name" value="Znf_C2H2_sf"/>
</dbReference>
<dbReference type="Gene3D" id="3.30.160.60">
    <property type="entry name" value="Classic Zinc Finger"/>
    <property type="match status" value="2"/>
</dbReference>
<dbReference type="GO" id="GO:0003676">
    <property type="term" value="F:nucleic acid binding"/>
    <property type="evidence" value="ECO:0007669"/>
    <property type="project" value="InterPro"/>
</dbReference>
<accession>A0A9Q1MN41</accession>
<name>A0A9Q1MN41_9SOLA</name>
<dbReference type="InterPro" id="IPR013087">
    <property type="entry name" value="Znf_C2H2_type"/>
</dbReference>
<evidence type="ECO:0000313" key="4">
    <source>
        <dbReference type="Proteomes" id="UP001152561"/>
    </source>
</evidence>
<gene>
    <name evidence="3" type="ORF">K7X08_011469</name>
</gene>
<feature type="domain" description="U1-type" evidence="2">
    <location>
        <begin position="259"/>
        <end position="293"/>
    </location>
</feature>
<dbReference type="Proteomes" id="UP001152561">
    <property type="component" value="Unassembled WGS sequence"/>
</dbReference>
<feature type="domain" description="U1-type" evidence="2">
    <location>
        <begin position="373"/>
        <end position="407"/>
    </location>
</feature>
<dbReference type="InterPro" id="IPR003604">
    <property type="entry name" value="Matrin/U1-like-C_Znf_C2H2"/>
</dbReference>
<feature type="region of interest" description="Disordered" evidence="1">
    <location>
        <begin position="336"/>
        <end position="368"/>
    </location>
</feature>
<sequence length="462" mass="51754">MDYKYKRSVNEQQQPPPMSYTQHQRQSSTLTYFTQQAIRVSAGYAAPHFENSLDHIQHQPTIMHETIRRVIEKERIREEIIAEEIARRRMLEFEVRRELMMERQLAKHSGEGFSPFSSPIMSFSPTLPFLKQQSDVRSVEERIASSLEDRMGRGISVSGLGARNEIGRLDIVPFEERISEIPFHQRSVQPKISALKPVSYSAEPVISELQPSLEPSKEKDKIIFLARPNTSLSGAKRKAITPPVEVASNPPSASKKNGKEDWSCALCQVSATSERGLNDHLQGKKHKSKEAALRAQRNGKNYSIGLFPKKPKTINLLEADDNLNMEQLVKPKVGLLPDSKSGMGSSLVTSEKEHAKDNAASPAQKKPKNKKKRFNFWCATCKIGALSEKSMEAHRIGKKHMARLQELNGSSIATSATKIESTQTVNEALEDVGETEVIGDVDATVDRINPEEQEEVFTNGDN</sequence>
<comment type="caution">
    <text evidence="3">The sequence shown here is derived from an EMBL/GenBank/DDBJ whole genome shotgun (WGS) entry which is preliminary data.</text>
</comment>
<reference evidence="4" key="1">
    <citation type="journal article" date="2023" name="Proc. Natl. Acad. Sci. U.S.A.">
        <title>Genomic and structural basis for evolution of tropane alkaloid biosynthesis.</title>
        <authorList>
            <person name="Wanga Y.-J."/>
            <person name="Taina T."/>
            <person name="Yua J.-Y."/>
            <person name="Lia J."/>
            <person name="Xua B."/>
            <person name="Chenc J."/>
            <person name="D'Auriad J.C."/>
            <person name="Huanga J.-P."/>
            <person name="Huanga S.-X."/>
        </authorList>
    </citation>
    <scope>NUCLEOTIDE SEQUENCE [LARGE SCALE GENOMIC DNA]</scope>
    <source>
        <strain evidence="4">cv. KIB-2019</strain>
    </source>
</reference>
<dbReference type="EMBL" id="JAJAGQ010000005">
    <property type="protein sequence ID" value="KAJ8562178.1"/>
    <property type="molecule type" value="Genomic_DNA"/>
</dbReference>
<feature type="region of interest" description="Disordered" evidence="1">
    <location>
        <begin position="1"/>
        <end position="26"/>
    </location>
</feature>
<proteinExistence type="predicted"/>
<evidence type="ECO:0000259" key="2">
    <source>
        <dbReference type="SMART" id="SM00451"/>
    </source>
</evidence>
<protein>
    <recommendedName>
        <fullName evidence="2">U1-type domain-containing protein</fullName>
    </recommendedName>
</protein>
<dbReference type="PANTHER" id="PTHR47487:SF8">
    <property type="entry name" value="OS08G0270900 PROTEIN"/>
    <property type="match status" value="1"/>
</dbReference>
<dbReference type="SUPFAM" id="SSF57667">
    <property type="entry name" value="beta-beta-alpha zinc fingers"/>
    <property type="match status" value="2"/>
</dbReference>